<keyword evidence="1" id="KW-0732">Signal</keyword>
<keyword evidence="3" id="KW-1185">Reference proteome</keyword>
<name>A0A545VS53_9HYPO</name>
<feature type="chain" id="PRO_5021853352" evidence="1">
    <location>
        <begin position="23"/>
        <end position="372"/>
    </location>
</feature>
<feature type="signal peptide" evidence="1">
    <location>
        <begin position="1"/>
        <end position="22"/>
    </location>
</feature>
<protein>
    <submittedName>
        <fullName evidence="2">Uncharacterized protein</fullName>
    </submittedName>
</protein>
<evidence type="ECO:0000313" key="3">
    <source>
        <dbReference type="Proteomes" id="UP000315783"/>
    </source>
</evidence>
<dbReference type="InterPro" id="IPR015943">
    <property type="entry name" value="WD40/YVTN_repeat-like_dom_sf"/>
</dbReference>
<dbReference type="Gene3D" id="2.130.10.10">
    <property type="entry name" value="YVTN repeat-like/Quinoprotein amine dehydrogenase"/>
    <property type="match status" value="1"/>
</dbReference>
<comment type="caution">
    <text evidence="2">The sequence shown here is derived from an EMBL/GenBank/DDBJ whole genome shotgun (WGS) entry which is preliminary data.</text>
</comment>
<dbReference type="OrthoDB" id="5588185at2759"/>
<dbReference type="Proteomes" id="UP000315783">
    <property type="component" value="Unassembled WGS sequence"/>
</dbReference>
<reference evidence="2 3" key="1">
    <citation type="journal article" date="2019" name="Appl. Microbiol. Biotechnol.">
        <title>Genome sequence of Isaria javanica and comparative genome analysis insights into family S53 peptidase evolution in fungal entomopathogens.</title>
        <authorList>
            <person name="Lin R."/>
            <person name="Zhang X."/>
            <person name="Xin B."/>
            <person name="Zou M."/>
            <person name="Gao Y."/>
            <person name="Qin F."/>
            <person name="Hu Q."/>
            <person name="Xie B."/>
            <person name="Cheng X."/>
        </authorList>
    </citation>
    <scope>NUCLEOTIDE SEQUENCE [LARGE SCALE GENOMIC DNA]</scope>
    <source>
        <strain evidence="2 3">IJ1G</strain>
    </source>
</reference>
<organism evidence="2 3">
    <name type="scientific">Cordyceps javanica</name>
    <dbReference type="NCBI Taxonomy" id="43265"/>
    <lineage>
        <taxon>Eukaryota</taxon>
        <taxon>Fungi</taxon>
        <taxon>Dikarya</taxon>
        <taxon>Ascomycota</taxon>
        <taxon>Pezizomycotina</taxon>
        <taxon>Sordariomycetes</taxon>
        <taxon>Hypocreomycetidae</taxon>
        <taxon>Hypocreales</taxon>
        <taxon>Cordycipitaceae</taxon>
        <taxon>Cordyceps</taxon>
    </lineage>
</organism>
<proteinExistence type="predicted"/>
<gene>
    <name evidence="2" type="ORF">IF1G_07447</name>
</gene>
<accession>A0A545VS53</accession>
<evidence type="ECO:0000256" key="1">
    <source>
        <dbReference type="SAM" id="SignalP"/>
    </source>
</evidence>
<evidence type="ECO:0000313" key="2">
    <source>
        <dbReference type="EMBL" id="TQV93715.1"/>
    </source>
</evidence>
<dbReference type="EMBL" id="SPUK01000011">
    <property type="protein sequence ID" value="TQV93715.1"/>
    <property type="molecule type" value="Genomic_DNA"/>
</dbReference>
<dbReference type="AlphaFoldDB" id="A0A545VS53"/>
<sequence length="372" mass="39709">MFSHATKTLTAVLALHAGLVLSTRESALESRGLPEYNVLPASEPHEIARVPLATDLVVLTRPSSSELIKAQIDPNTARPVAYRSFTMGRSSRSGLSGVNPSRAYPGRMWMSLKSENKLILVNPGAAADLSAAPTIEMTIDVPAPGNGPHYVYESDDGRVWAGLREPSEQTGKYYVFSADVANPADYRLYECLDSPAFIQQHPATGLVYVTQDRASSIMSIDGGSGATSQLWIPSRLGNTPVGMTALPQGSPLAGVWFGLAGNATGGTGWFGRINDYGEMNLFQVRHPNLGNHPGFVHVADATEQTDDGDAALWLLSTTQFSGKSADALVRVKFNEDASDAEFVEVISLAAQGAKMHRVLPVGKSVLVSEIKA</sequence>
<dbReference type="SUPFAM" id="SSF63829">
    <property type="entry name" value="Calcium-dependent phosphotriesterase"/>
    <property type="match status" value="1"/>
</dbReference>